<sequence>MQLLSVHLEEFHSWRASKVQAGGTHRQCKTSRFGGDHGGFLAADSGSGARIPYTRSGKYSRQSFTQTRTLNSNGKSAKILWLHCTLPMGSLVCDLKLAGAEFSSDLRSK</sequence>
<gene>
    <name evidence="1" type="ORF">CEXT_297371</name>
</gene>
<comment type="caution">
    <text evidence="1">The sequence shown here is derived from an EMBL/GenBank/DDBJ whole genome shotgun (WGS) entry which is preliminary data.</text>
</comment>
<name>A0AAV4MGW8_CAEEX</name>
<keyword evidence="2" id="KW-1185">Reference proteome</keyword>
<proteinExistence type="predicted"/>
<dbReference type="Proteomes" id="UP001054945">
    <property type="component" value="Unassembled WGS sequence"/>
</dbReference>
<organism evidence="1 2">
    <name type="scientific">Caerostris extrusa</name>
    <name type="common">Bark spider</name>
    <name type="synonym">Caerostris bankana</name>
    <dbReference type="NCBI Taxonomy" id="172846"/>
    <lineage>
        <taxon>Eukaryota</taxon>
        <taxon>Metazoa</taxon>
        <taxon>Ecdysozoa</taxon>
        <taxon>Arthropoda</taxon>
        <taxon>Chelicerata</taxon>
        <taxon>Arachnida</taxon>
        <taxon>Araneae</taxon>
        <taxon>Araneomorphae</taxon>
        <taxon>Entelegynae</taxon>
        <taxon>Araneoidea</taxon>
        <taxon>Araneidae</taxon>
        <taxon>Caerostris</taxon>
    </lineage>
</organism>
<protein>
    <submittedName>
        <fullName evidence="1">Uncharacterized protein</fullName>
    </submittedName>
</protein>
<evidence type="ECO:0000313" key="1">
    <source>
        <dbReference type="EMBL" id="GIX70887.1"/>
    </source>
</evidence>
<dbReference type="AlphaFoldDB" id="A0AAV4MGW8"/>
<accession>A0AAV4MGW8</accession>
<dbReference type="EMBL" id="BPLR01019701">
    <property type="protein sequence ID" value="GIX70887.1"/>
    <property type="molecule type" value="Genomic_DNA"/>
</dbReference>
<evidence type="ECO:0000313" key="2">
    <source>
        <dbReference type="Proteomes" id="UP001054945"/>
    </source>
</evidence>
<reference evidence="1 2" key="1">
    <citation type="submission" date="2021-06" db="EMBL/GenBank/DDBJ databases">
        <title>Caerostris extrusa draft genome.</title>
        <authorList>
            <person name="Kono N."/>
            <person name="Arakawa K."/>
        </authorList>
    </citation>
    <scope>NUCLEOTIDE SEQUENCE [LARGE SCALE GENOMIC DNA]</scope>
</reference>